<dbReference type="Gene3D" id="3.40.630.30">
    <property type="match status" value="1"/>
</dbReference>
<dbReference type="InterPro" id="IPR016181">
    <property type="entry name" value="Acyl_CoA_acyltransferase"/>
</dbReference>
<dbReference type="SUPFAM" id="SSF55729">
    <property type="entry name" value="Acyl-CoA N-acyltransferases (Nat)"/>
    <property type="match status" value="1"/>
</dbReference>
<sequence length="185" mass="20834">MTPFALETARLTLDQLTDAGVDDVARYCAEPVFERFMVTPWPYTRNDAVGFIEGYAPKGWTTDREWTWAIRERGESALLGVVSVRLEGGMVGYWLGSPYRGRGILPEALEAVIDTTFARTDVDRMRWECTVGNVASMRVAQKCGFRFTGEQTGRIPNRDGSPIQCWTGEMLRTDDRTPKEGWPAV</sequence>
<protein>
    <submittedName>
        <fullName evidence="2">RimJ/RimL family protein N-acetyltransferase</fullName>
    </submittedName>
</protein>
<organism evidence="2 3">
    <name type="scientific">Microbacterium lacticum</name>
    <dbReference type="NCBI Taxonomy" id="33885"/>
    <lineage>
        <taxon>Bacteria</taxon>
        <taxon>Bacillati</taxon>
        <taxon>Actinomycetota</taxon>
        <taxon>Actinomycetes</taxon>
        <taxon>Micrococcales</taxon>
        <taxon>Microbacteriaceae</taxon>
        <taxon>Microbacterium</taxon>
    </lineage>
</organism>
<dbReference type="InterPro" id="IPR000182">
    <property type="entry name" value="GNAT_dom"/>
</dbReference>
<evidence type="ECO:0000259" key="1">
    <source>
        <dbReference type="PROSITE" id="PS51186"/>
    </source>
</evidence>
<dbReference type="RefSeq" id="WP_141379955.1">
    <property type="nucleotide sequence ID" value="NZ_BJNA01000012.1"/>
</dbReference>
<proteinExistence type="predicted"/>
<gene>
    <name evidence="2" type="ORF">FHX68_1627</name>
</gene>
<keyword evidence="3" id="KW-1185">Reference proteome</keyword>
<comment type="caution">
    <text evidence="2">The sequence shown here is derived from an EMBL/GenBank/DDBJ whole genome shotgun (WGS) entry which is preliminary data.</text>
</comment>
<dbReference type="InterPro" id="IPR051531">
    <property type="entry name" value="N-acetyltransferase"/>
</dbReference>
<reference evidence="2 3" key="1">
    <citation type="submission" date="2019-06" db="EMBL/GenBank/DDBJ databases">
        <title>Sequencing the genomes of 1000 actinobacteria strains.</title>
        <authorList>
            <person name="Klenk H.-P."/>
        </authorList>
    </citation>
    <scope>NUCLEOTIDE SEQUENCE [LARGE SCALE GENOMIC DNA]</scope>
    <source>
        <strain evidence="2 3">DSM 20427</strain>
    </source>
</reference>
<evidence type="ECO:0000313" key="3">
    <source>
        <dbReference type="Proteomes" id="UP000319804"/>
    </source>
</evidence>
<dbReference type="PROSITE" id="PS51186">
    <property type="entry name" value="GNAT"/>
    <property type="match status" value="1"/>
</dbReference>
<dbReference type="EMBL" id="VFPS01000002">
    <property type="protein sequence ID" value="TQM98907.1"/>
    <property type="molecule type" value="Genomic_DNA"/>
</dbReference>
<name>A0A4Y3UP85_9MICO</name>
<dbReference type="PANTHER" id="PTHR43792">
    <property type="entry name" value="GNAT FAMILY, PUTATIVE (AFU_ORTHOLOGUE AFUA_3G00765)-RELATED-RELATED"/>
    <property type="match status" value="1"/>
</dbReference>
<dbReference type="Proteomes" id="UP000319804">
    <property type="component" value="Unassembled WGS sequence"/>
</dbReference>
<dbReference type="Pfam" id="PF13302">
    <property type="entry name" value="Acetyltransf_3"/>
    <property type="match status" value="1"/>
</dbReference>
<dbReference type="OrthoDB" id="9795188at2"/>
<accession>A0A4Y3UP85</accession>
<dbReference type="GO" id="GO:0016747">
    <property type="term" value="F:acyltransferase activity, transferring groups other than amino-acyl groups"/>
    <property type="evidence" value="ECO:0007669"/>
    <property type="project" value="InterPro"/>
</dbReference>
<dbReference type="AlphaFoldDB" id="A0A4Y3UP85"/>
<feature type="domain" description="N-acetyltransferase" evidence="1">
    <location>
        <begin position="11"/>
        <end position="175"/>
    </location>
</feature>
<evidence type="ECO:0000313" key="2">
    <source>
        <dbReference type="EMBL" id="TQM98907.1"/>
    </source>
</evidence>
<keyword evidence="2" id="KW-0808">Transferase</keyword>